<organism evidence="2 3">
    <name type="scientific">Haloplanus rallus</name>
    <dbReference type="NCBI Taxonomy" id="1816183"/>
    <lineage>
        <taxon>Archaea</taxon>
        <taxon>Methanobacteriati</taxon>
        <taxon>Methanobacteriota</taxon>
        <taxon>Stenosarchaea group</taxon>
        <taxon>Halobacteria</taxon>
        <taxon>Halobacteriales</taxon>
        <taxon>Haloferacaceae</taxon>
        <taxon>Haloplanus</taxon>
    </lineage>
</organism>
<feature type="transmembrane region" description="Helical" evidence="1">
    <location>
        <begin position="34"/>
        <end position="51"/>
    </location>
</feature>
<feature type="transmembrane region" description="Helical" evidence="1">
    <location>
        <begin position="6"/>
        <end position="22"/>
    </location>
</feature>
<evidence type="ECO:0000313" key="3">
    <source>
        <dbReference type="Proteomes" id="UP000428325"/>
    </source>
</evidence>
<feature type="transmembrane region" description="Helical" evidence="1">
    <location>
        <begin position="117"/>
        <end position="137"/>
    </location>
</feature>
<keyword evidence="1" id="KW-1133">Transmembrane helix</keyword>
<evidence type="ECO:0000313" key="2">
    <source>
        <dbReference type="EMBL" id="QGX96663.1"/>
    </source>
</evidence>
<keyword evidence="3" id="KW-1185">Reference proteome</keyword>
<keyword evidence="1" id="KW-0472">Membrane</keyword>
<name>A0A6B9FHV3_9EURY</name>
<accession>A0A6B9FHV3</accession>
<dbReference type="KEGG" id="hra:EI982_11635"/>
<dbReference type="AlphaFoldDB" id="A0A6B9FHV3"/>
<keyword evidence="1" id="KW-0812">Transmembrane</keyword>
<dbReference type="EMBL" id="CP034345">
    <property type="protein sequence ID" value="QGX96663.1"/>
    <property type="molecule type" value="Genomic_DNA"/>
</dbReference>
<feature type="transmembrane region" description="Helical" evidence="1">
    <location>
        <begin position="253"/>
        <end position="270"/>
    </location>
</feature>
<reference evidence="2 3" key="1">
    <citation type="submission" date="2018-12" db="EMBL/GenBank/DDBJ databases">
        <title>Complete genome sequence of Haloplanus rallus MBLA0036.</title>
        <authorList>
            <person name="Nam Y.-d."/>
            <person name="Kang J."/>
            <person name="Chung W.-H."/>
            <person name="Park Y.S."/>
        </authorList>
    </citation>
    <scope>NUCLEOTIDE SEQUENCE [LARGE SCALE GENOMIC DNA]</scope>
    <source>
        <strain evidence="2 3">MBLA0036</strain>
    </source>
</reference>
<feature type="transmembrane region" description="Helical" evidence="1">
    <location>
        <begin position="276"/>
        <end position="293"/>
    </location>
</feature>
<dbReference type="Proteomes" id="UP000428325">
    <property type="component" value="Chromosome"/>
</dbReference>
<gene>
    <name evidence="2" type="ORF">EI982_11635</name>
</gene>
<proteinExistence type="predicted"/>
<sequence>MAILAVLIVLGIVVGAVGSAVARRLSNPVGKYRLLYVGVLLPFALLAYGLLSLLSLGDAVATTVLGDTGGVAAAVLADLAGLLGAGVVGLAAYAPTIRGVRAVRDIDLSTGRALVRMARYVGGVSVVVAIALAPLHLTGTASPLGLAGVLALLVAGLFGGAPWIVAAVRSTTPPTGATRDRLETLRERAALDVRDTLVLDTDDEETATVHVRGPPGYRRLFVTSTFLDRFDDGTAAALLAVQAGQIGTRVQPLRVASVVAAGAPLVASVAGWGPRWALLGVAVLALVAGFWACRRAVRAADDHAAARVGADAVADALDCYAAVHGMEPTRRRVPNPLSATVALGDRIDRLRGR</sequence>
<protein>
    <submittedName>
        <fullName evidence="2">Peptidase</fullName>
    </submittedName>
</protein>
<feature type="transmembrane region" description="Helical" evidence="1">
    <location>
        <begin position="143"/>
        <end position="165"/>
    </location>
</feature>
<evidence type="ECO:0000256" key="1">
    <source>
        <dbReference type="SAM" id="Phobius"/>
    </source>
</evidence>
<feature type="transmembrane region" description="Helical" evidence="1">
    <location>
        <begin position="71"/>
        <end position="96"/>
    </location>
</feature>